<evidence type="ECO:0000313" key="2">
    <source>
        <dbReference type="Proteomes" id="UP000292886"/>
    </source>
</evidence>
<dbReference type="KEGG" id="wei:EQG49_04320"/>
<organism evidence="1 2">
    <name type="scientific">Periweissella cryptocerci</name>
    <dbReference type="NCBI Taxonomy" id="2506420"/>
    <lineage>
        <taxon>Bacteria</taxon>
        <taxon>Bacillati</taxon>
        <taxon>Bacillota</taxon>
        <taxon>Bacilli</taxon>
        <taxon>Lactobacillales</taxon>
        <taxon>Lactobacillaceae</taxon>
        <taxon>Periweissella</taxon>
    </lineage>
</organism>
<proteinExistence type="predicted"/>
<protein>
    <recommendedName>
        <fullName evidence="3">DUF600 family protein</fullName>
    </recommendedName>
</protein>
<gene>
    <name evidence="1" type="ORF">EQG49_04320</name>
</gene>
<dbReference type="AlphaFoldDB" id="A0A4P6YSV6"/>
<accession>A0A4P6YSV6</accession>
<dbReference type="RefSeq" id="WP_133362819.1">
    <property type="nucleotide sequence ID" value="NZ_CP037940.1"/>
</dbReference>
<evidence type="ECO:0000313" key="1">
    <source>
        <dbReference type="EMBL" id="QBO35740.1"/>
    </source>
</evidence>
<keyword evidence="2" id="KW-1185">Reference proteome</keyword>
<reference evidence="2" key="1">
    <citation type="submission" date="2019-03" db="EMBL/GenBank/DDBJ databases">
        <title>Weissella sp. 26KH-42 Genome sequencing.</title>
        <authorList>
            <person name="Heo J."/>
            <person name="Kim S.-J."/>
            <person name="Kim J.-S."/>
            <person name="Hong S.-B."/>
            <person name="Kwon S.-W."/>
        </authorList>
    </citation>
    <scope>NUCLEOTIDE SEQUENCE [LARGE SCALE GENOMIC DNA]</scope>
    <source>
        <strain evidence="2">26KH-42</strain>
    </source>
</reference>
<sequence>MEFEKFLSCWQTDVLQHVFDYMNGQDGVYFIYASDEEGVLDFDFFIKVNNVVYTRNDIRDTSAFNGASTDYESLFNFGVDKLLELEEMFKKNEKPIPTEIRLTYDSELGAAEINYEYDLMYADDEVLLSDDVFEQWVADVKLNINMTPLFGKGRNK</sequence>
<dbReference type="EMBL" id="CP037940">
    <property type="protein sequence ID" value="QBO35740.1"/>
    <property type="molecule type" value="Genomic_DNA"/>
</dbReference>
<dbReference type="Proteomes" id="UP000292886">
    <property type="component" value="Chromosome"/>
</dbReference>
<name>A0A4P6YSV6_9LACO</name>
<evidence type="ECO:0008006" key="3">
    <source>
        <dbReference type="Google" id="ProtNLM"/>
    </source>
</evidence>
<dbReference type="OrthoDB" id="2451627at2"/>